<protein>
    <submittedName>
        <fullName evidence="5">Ubiquinone/menaquinone biosynthesis methyltransferase</fullName>
    </submittedName>
</protein>
<dbReference type="PANTHER" id="PTHR43861">
    <property type="entry name" value="TRANS-ACONITATE 2-METHYLTRANSFERASE-RELATED"/>
    <property type="match status" value="1"/>
</dbReference>
<dbReference type="CDD" id="cd02440">
    <property type="entry name" value="AdoMet_MTases"/>
    <property type="match status" value="1"/>
</dbReference>
<name>A0A0C2D316_9BACT</name>
<evidence type="ECO:0000259" key="4">
    <source>
        <dbReference type="Pfam" id="PF13649"/>
    </source>
</evidence>
<keyword evidence="1 5" id="KW-0489">Methyltransferase</keyword>
<sequence>MGSKHSSARAQLVYPGYAMGWYDMFSGFYDRSLEPLYREQRGLAANALALAPGHTVLDLPCGTGQSFDEIAPRITNTGTLIGVDFSAGMLAQASKRAGLRGWDHVHLLEHDVRTLDPSALATAVSAPNQAPPRIDRLHVFLGLTAFPDWEQAFERLWGLLAPGGRCVVVDVYADKPDFQGRMVNLVARADIRRRTWTPLERLATNYARDPLPSTKQHGGQLYLARGDKPESPDPQLAANSSS</sequence>
<dbReference type="EMBL" id="JMCC02000021">
    <property type="protein sequence ID" value="KIG17636.1"/>
    <property type="molecule type" value="Genomic_DNA"/>
</dbReference>
<keyword evidence="5" id="KW-0830">Ubiquinone</keyword>
<evidence type="ECO:0000256" key="3">
    <source>
        <dbReference type="SAM" id="MobiDB-lite"/>
    </source>
</evidence>
<dbReference type="PANTHER" id="PTHR43861:SF1">
    <property type="entry name" value="TRANS-ACONITATE 2-METHYLTRANSFERASE"/>
    <property type="match status" value="1"/>
</dbReference>
<reference evidence="5 6" key="1">
    <citation type="submission" date="2014-12" db="EMBL/GenBank/DDBJ databases">
        <title>Genome assembly of Enhygromyxa salina DSM 15201.</title>
        <authorList>
            <person name="Sharma G."/>
            <person name="Subramanian S."/>
        </authorList>
    </citation>
    <scope>NUCLEOTIDE SEQUENCE [LARGE SCALE GENOMIC DNA]</scope>
    <source>
        <strain evidence="5 6">DSM 15201</strain>
    </source>
</reference>
<dbReference type="SUPFAM" id="SSF53335">
    <property type="entry name" value="S-adenosyl-L-methionine-dependent methyltransferases"/>
    <property type="match status" value="1"/>
</dbReference>
<dbReference type="InterPro" id="IPR041698">
    <property type="entry name" value="Methyltransf_25"/>
</dbReference>
<evidence type="ECO:0000313" key="5">
    <source>
        <dbReference type="EMBL" id="KIG17636.1"/>
    </source>
</evidence>
<dbReference type="RefSeq" id="WP_052548061.1">
    <property type="nucleotide sequence ID" value="NZ_JMCC02000021.1"/>
</dbReference>
<evidence type="ECO:0000313" key="6">
    <source>
        <dbReference type="Proteomes" id="UP000031599"/>
    </source>
</evidence>
<gene>
    <name evidence="5" type="ORF">DB30_02911</name>
</gene>
<feature type="region of interest" description="Disordered" evidence="3">
    <location>
        <begin position="207"/>
        <end position="242"/>
    </location>
</feature>
<keyword evidence="2 5" id="KW-0808">Transferase</keyword>
<evidence type="ECO:0000256" key="2">
    <source>
        <dbReference type="ARBA" id="ARBA00022679"/>
    </source>
</evidence>
<dbReference type="Proteomes" id="UP000031599">
    <property type="component" value="Unassembled WGS sequence"/>
</dbReference>
<proteinExistence type="predicted"/>
<accession>A0A0C2D316</accession>
<organism evidence="5 6">
    <name type="scientific">Enhygromyxa salina</name>
    <dbReference type="NCBI Taxonomy" id="215803"/>
    <lineage>
        <taxon>Bacteria</taxon>
        <taxon>Pseudomonadati</taxon>
        <taxon>Myxococcota</taxon>
        <taxon>Polyangia</taxon>
        <taxon>Nannocystales</taxon>
        <taxon>Nannocystaceae</taxon>
        <taxon>Enhygromyxa</taxon>
    </lineage>
</organism>
<evidence type="ECO:0000256" key="1">
    <source>
        <dbReference type="ARBA" id="ARBA00022603"/>
    </source>
</evidence>
<dbReference type="GO" id="GO:0008168">
    <property type="term" value="F:methyltransferase activity"/>
    <property type="evidence" value="ECO:0007669"/>
    <property type="project" value="UniProtKB-KW"/>
</dbReference>
<comment type="caution">
    <text evidence="5">The sequence shown here is derived from an EMBL/GenBank/DDBJ whole genome shotgun (WGS) entry which is preliminary data.</text>
</comment>
<dbReference type="AlphaFoldDB" id="A0A0C2D316"/>
<feature type="domain" description="Methyltransferase" evidence="4">
    <location>
        <begin position="56"/>
        <end position="164"/>
    </location>
</feature>
<dbReference type="Gene3D" id="3.40.50.150">
    <property type="entry name" value="Vaccinia Virus protein VP39"/>
    <property type="match status" value="1"/>
</dbReference>
<dbReference type="Pfam" id="PF13649">
    <property type="entry name" value="Methyltransf_25"/>
    <property type="match status" value="1"/>
</dbReference>
<dbReference type="GO" id="GO:0032259">
    <property type="term" value="P:methylation"/>
    <property type="evidence" value="ECO:0007669"/>
    <property type="project" value="UniProtKB-KW"/>
</dbReference>
<dbReference type="InterPro" id="IPR029063">
    <property type="entry name" value="SAM-dependent_MTases_sf"/>
</dbReference>